<evidence type="ECO:0000313" key="1">
    <source>
        <dbReference type="EMBL" id="PTB40461.1"/>
    </source>
</evidence>
<sequence length="77" mass="8442">VEGVHTAEGKARYDGYCSLCIRNITRPIGRLHRRYLLHAGSGRQQPCPRPVSRRCLNLGAPVATVKYGESSNHAGLV</sequence>
<gene>
    <name evidence="1" type="ORF">M441DRAFT_141247</name>
</gene>
<feature type="non-terminal residue" evidence="1">
    <location>
        <position position="1"/>
    </location>
</feature>
<name>A0A2T3Z6K9_TRIA4</name>
<dbReference type="OrthoDB" id="10292045at2759"/>
<keyword evidence="2" id="KW-1185">Reference proteome</keyword>
<proteinExistence type="predicted"/>
<accession>A0A2T3Z6K9</accession>
<reference evidence="1 2" key="1">
    <citation type="submission" date="2016-07" db="EMBL/GenBank/DDBJ databases">
        <title>Multiple horizontal gene transfer events from other fungi enriched the ability of initially mycotrophic Trichoderma (Ascomycota) to feed on dead plant biomass.</title>
        <authorList>
            <consortium name="DOE Joint Genome Institute"/>
            <person name="Aerts A."/>
            <person name="Atanasova L."/>
            <person name="Chenthamara K."/>
            <person name="Zhang J."/>
            <person name="Grujic M."/>
            <person name="Henrissat B."/>
            <person name="Kuo A."/>
            <person name="Salamov A."/>
            <person name="Lipzen A."/>
            <person name="Labutti K."/>
            <person name="Barry K."/>
            <person name="Miao Y."/>
            <person name="Rahimi M.J."/>
            <person name="Shen Q."/>
            <person name="Grigoriev I.V."/>
            <person name="Kubicek C.P."/>
            <person name="Druzhinina I.S."/>
        </authorList>
    </citation>
    <scope>NUCLEOTIDE SEQUENCE [LARGE SCALE GENOMIC DNA]</scope>
    <source>
        <strain evidence="1 2">CBS 433.97</strain>
    </source>
</reference>
<protein>
    <submittedName>
        <fullName evidence="1">Uncharacterized protein</fullName>
    </submittedName>
</protein>
<evidence type="ECO:0000313" key="2">
    <source>
        <dbReference type="Proteomes" id="UP000240493"/>
    </source>
</evidence>
<dbReference type="Proteomes" id="UP000240493">
    <property type="component" value="Unassembled WGS sequence"/>
</dbReference>
<organism evidence="1 2">
    <name type="scientific">Trichoderma asperellum (strain ATCC 204424 / CBS 433.97 / NBRC 101777)</name>
    <dbReference type="NCBI Taxonomy" id="1042311"/>
    <lineage>
        <taxon>Eukaryota</taxon>
        <taxon>Fungi</taxon>
        <taxon>Dikarya</taxon>
        <taxon>Ascomycota</taxon>
        <taxon>Pezizomycotina</taxon>
        <taxon>Sordariomycetes</taxon>
        <taxon>Hypocreomycetidae</taxon>
        <taxon>Hypocreales</taxon>
        <taxon>Hypocreaceae</taxon>
        <taxon>Trichoderma</taxon>
    </lineage>
</organism>
<dbReference type="EMBL" id="KZ679262">
    <property type="protein sequence ID" value="PTB40461.1"/>
    <property type="molecule type" value="Genomic_DNA"/>
</dbReference>
<dbReference type="AlphaFoldDB" id="A0A2T3Z6K9"/>